<gene>
    <name evidence="1" type="ORF">PMI13_00102</name>
</gene>
<sequence length="29" mass="3459">MESSGFHLAIVKNKYFQMKSQIPFENKKK</sequence>
<dbReference type="Proteomes" id="UP000007509">
    <property type="component" value="Unassembled WGS sequence"/>
</dbReference>
<reference evidence="1 2" key="1">
    <citation type="journal article" date="2012" name="J. Bacteriol.">
        <title>Twenty-one genome sequences from Pseudomonas species and 19 genome sequences from diverse bacteria isolated from the rhizosphere and endosphere of Populus deltoides.</title>
        <authorList>
            <person name="Brown S.D."/>
            <person name="Utturkar S.M."/>
            <person name="Klingeman D.M."/>
            <person name="Johnson C.M."/>
            <person name="Martin S.L."/>
            <person name="Land M.L."/>
            <person name="Lu T.Y."/>
            <person name="Schadt C.W."/>
            <person name="Doktycz M.J."/>
            <person name="Pelletier D.A."/>
        </authorList>
    </citation>
    <scope>NUCLEOTIDE SEQUENCE [LARGE SCALE GENOMIC DNA]</scope>
    <source>
        <strain evidence="1 2">CF314</strain>
    </source>
</reference>
<organism evidence="1 2">
    <name type="scientific">Chryseobacterium populi</name>
    <dbReference type="NCBI Taxonomy" id="1144316"/>
    <lineage>
        <taxon>Bacteria</taxon>
        <taxon>Pseudomonadati</taxon>
        <taxon>Bacteroidota</taxon>
        <taxon>Flavobacteriia</taxon>
        <taxon>Flavobacteriales</taxon>
        <taxon>Weeksellaceae</taxon>
        <taxon>Chryseobacterium group</taxon>
        <taxon>Chryseobacterium</taxon>
    </lineage>
</organism>
<name>J2TD72_9FLAO</name>
<protein>
    <submittedName>
        <fullName evidence="1">Uncharacterized protein</fullName>
    </submittedName>
</protein>
<dbReference type="AlphaFoldDB" id="J2TD72"/>
<comment type="caution">
    <text evidence="1">The sequence shown here is derived from an EMBL/GenBank/DDBJ whole genome shotgun (WGS) entry which is preliminary data.</text>
</comment>
<evidence type="ECO:0000313" key="2">
    <source>
        <dbReference type="Proteomes" id="UP000007509"/>
    </source>
</evidence>
<keyword evidence="2" id="KW-1185">Reference proteome</keyword>
<accession>J2TD72</accession>
<dbReference type="EMBL" id="AKJY01000002">
    <property type="protein sequence ID" value="EJL76132.1"/>
    <property type="molecule type" value="Genomic_DNA"/>
</dbReference>
<evidence type="ECO:0000313" key="1">
    <source>
        <dbReference type="EMBL" id="EJL76132.1"/>
    </source>
</evidence>
<proteinExistence type="predicted"/>